<dbReference type="InterPro" id="IPR010999">
    <property type="entry name" value="Retrovr_matrix"/>
</dbReference>
<dbReference type="Gene3D" id="1.10.150.180">
    <property type="entry name" value="Gamma-retroviral matrix domain"/>
    <property type="match status" value="1"/>
</dbReference>
<evidence type="ECO:0000313" key="2">
    <source>
        <dbReference type="Proteomes" id="UP000593571"/>
    </source>
</evidence>
<dbReference type="Proteomes" id="UP000593571">
    <property type="component" value="Unassembled WGS sequence"/>
</dbReference>
<dbReference type="SUPFAM" id="SSF47836">
    <property type="entry name" value="Retroviral matrix proteins"/>
    <property type="match status" value="1"/>
</dbReference>
<reference evidence="1 2" key="1">
    <citation type="journal article" date="2020" name="Nature">
        <title>Six reference-quality genomes reveal evolution of bat adaptations.</title>
        <authorList>
            <person name="Jebb D."/>
            <person name="Huang Z."/>
            <person name="Pippel M."/>
            <person name="Hughes G.M."/>
            <person name="Lavrichenko K."/>
            <person name="Devanna P."/>
            <person name="Winkler S."/>
            <person name="Jermiin L.S."/>
            <person name="Skirmuntt E.C."/>
            <person name="Katzourakis A."/>
            <person name="Burkitt-Gray L."/>
            <person name="Ray D.A."/>
            <person name="Sullivan K.A.M."/>
            <person name="Roscito J.G."/>
            <person name="Kirilenko B.M."/>
            <person name="Davalos L.M."/>
            <person name="Corthals A.P."/>
            <person name="Power M.L."/>
            <person name="Jones G."/>
            <person name="Ransome R.D."/>
            <person name="Dechmann D.K.N."/>
            <person name="Locatelli A.G."/>
            <person name="Puechmaille S.J."/>
            <person name="Fedrigo O."/>
            <person name="Jarvis E.D."/>
            <person name="Hiller M."/>
            <person name="Vernes S.C."/>
            <person name="Myers E.W."/>
            <person name="Teeling E.C."/>
        </authorList>
    </citation>
    <scope>NUCLEOTIDE SEQUENCE [LARGE SCALE GENOMIC DNA]</scope>
    <source>
        <strain evidence="1">MRouAeg1</strain>
        <tissue evidence="1">Muscle</tissue>
    </source>
</reference>
<keyword evidence="2" id="KW-1185">Reference proteome</keyword>
<dbReference type="EMBL" id="JACASE010000011">
    <property type="protein sequence ID" value="KAF6427807.1"/>
    <property type="molecule type" value="Genomic_DNA"/>
</dbReference>
<gene>
    <name evidence="1" type="ORF">HJG63_008296</name>
</gene>
<accession>A0A7J8DX42</accession>
<name>A0A7J8DX42_ROUAE</name>
<comment type="caution">
    <text evidence="1">The sequence shown here is derived from an EMBL/GenBank/DDBJ whole genome shotgun (WGS) entry which is preliminary data.</text>
</comment>
<evidence type="ECO:0000313" key="1">
    <source>
        <dbReference type="EMBL" id="KAF6427807.1"/>
    </source>
</evidence>
<protein>
    <submittedName>
        <fullName evidence="1">Uncharacterized protein</fullName>
    </submittedName>
</protein>
<organism evidence="1 2">
    <name type="scientific">Rousettus aegyptiacus</name>
    <name type="common">Egyptian fruit bat</name>
    <name type="synonym">Pteropus aegyptiacus</name>
    <dbReference type="NCBI Taxonomy" id="9407"/>
    <lineage>
        <taxon>Eukaryota</taxon>
        <taxon>Metazoa</taxon>
        <taxon>Chordata</taxon>
        <taxon>Craniata</taxon>
        <taxon>Vertebrata</taxon>
        <taxon>Euteleostomi</taxon>
        <taxon>Mammalia</taxon>
        <taxon>Eutheria</taxon>
        <taxon>Laurasiatheria</taxon>
        <taxon>Chiroptera</taxon>
        <taxon>Yinpterochiroptera</taxon>
        <taxon>Pteropodoidea</taxon>
        <taxon>Pteropodidae</taxon>
        <taxon>Rousettinae</taxon>
        <taxon>Rousettus</taxon>
    </lineage>
</organism>
<proteinExistence type="predicted"/>
<dbReference type="AlphaFoldDB" id="A0A7J8DX42"/>
<sequence>MKEFLRRKQEFCQNILSVLCCLNQVSGTSGNILTLASVPNFQKQLPVDMEGSTGKPTVLDYMLENFKKSFSENYRMRLNPEKLCNLCELARPTFGAGWLLERILALPTVRAVRRVVAGTPGYPDQWLFIDKRLQIAVTVPPWVQFSANRRGRNEVLVAQPI</sequence>
<dbReference type="InterPro" id="IPR036946">
    <property type="entry name" value="G_retro_matrix_sf"/>
</dbReference>